<dbReference type="InterPro" id="IPR026555">
    <property type="entry name" value="NSL3/Tex30"/>
</dbReference>
<dbReference type="GO" id="GO:0016787">
    <property type="term" value="F:hydrolase activity"/>
    <property type="evidence" value="ECO:0007669"/>
    <property type="project" value="UniProtKB-KW"/>
</dbReference>
<feature type="domain" description="KANL3/Tex30 alpha/beta hydrolase-like" evidence="1">
    <location>
        <begin position="28"/>
        <end position="206"/>
    </location>
</feature>
<gene>
    <name evidence="2" type="ORF">L0C25_02880</name>
</gene>
<dbReference type="Gene3D" id="3.40.50.1820">
    <property type="entry name" value="alpha/beta hydrolase"/>
    <property type="match status" value="1"/>
</dbReference>
<evidence type="ECO:0000313" key="2">
    <source>
        <dbReference type="EMBL" id="UYM06032.1"/>
    </source>
</evidence>
<dbReference type="EMBL" id="CP094970">
    <property type="protein sequence ID" value="UYM06032.1"/>
    <property type="molecule type" value="Genomic_DNA"/>
</dbReference>
<accession>A0AA46TJK4</accession>
<evidence type="ECO:0000259" key="1">
    <source>
        <dbReference type="Pfam" id="PF20408"/>
    </source>
</evidence>
<proteinExistence type="predicted"/>
<dbReference type="SUPFAM" id="SSF53474">
    <property type="entry name" value="alpha/beta-Hydrolases"/>
    <property type="match status" value="1"/>
</dbReference>
<reference evidence="2" key="1">
    <citation type="submission" date="2022-01" db="EMBL/GenBank/DDBJ databases">
        <title>Nocardioidaceae gen. sp. A5X3R13.</title>
        <authorList>
            <person name="Lopez Marin M.A."/>
            <person name="Uhlik O."/>
        </authorList>
    </citation>
    <scope>NUCLEOTIDE SEQUENCE</scope>
    <source>
        <strain evidence="2">A5X3R13</strain>
    </source>
</reference>
<evidence type="ECO:0000313" key="3">
    <source>
        <dbReference type="Proteomes" id="UP001164390"/>
    </source>
</evidence>
<dbReference type="PANTHER" id="PTHR13136:SF11">
    <property type="entry name" value="TESTIS-EXPRESSED PROTEIN 30"/>
    <property type="match status" value="1"/>
</dbReference>
<dbReference type="KEGG" id="sgrg:L0C25_02880"/>
<keyword evidence="2" id="KW-0378">Hydrolase</keyword>
<dbReference type="AlphaFoldDB" id="A0AA46TJK4"/>
<sequence>MITIERRTLETPHGPGRLVQRRAPSPFATLIMTHGAGAGIETGDLRRIAISLPSYGVNTAMLELPWVGQGRRIAPSRTVLDESFVAMVNRLRPQTPTFVGGRSTGARLACRHARRLGGVGAVAVSFPLHPKGRPERSRIDELDGARVPVLVVQGERDELGAPEEFPPQLTLARVPYADHSMVVPKRAPVDQDATYRLVATTILQWIAARLKHDLPGTSSDGSLLN</sequence>
<dbReference type="InterPro" id="IPR029058">
    <property type="entry name" value="AB_hydrolase_fold"/>
</dbReference>
<name>A0AA46TJK4_9ACTN</name>
<dbReference type="Proteomes" id="UP001164390">
    <property type="component" value="Chromosome"/>
</dbReference>
<organism evidence="2 3">
    <name type="scientific">Solicola gregarius</name>
    <dbReference type="NCBI Taxonomy" id="2908642"/>
    <lineage>
        <taxon>Bacteria</taxon>
        <taxon>Bacillati</taxon>
        <taxon>Actinomycetota</taxon>
        <taxon>Actinomycetes</taxon>
        <taxon>Propionibacteriales</taxon>
        <taxon>Nocardioidaceae</taxon>
        <taxon>Solicola</taxon>
    </lineage>
</organism>
<dbReference type="InterPro" id="IPR046879">
    <property type="entry name" value="KANL3/Tex30_Abhydrolase"/>
</dbReference>
<dbReference type="RefSeq" id="WP_271634880.1">
    <property type="nucleotide sequence ID" value="NZ_CP094970.1"/>
</dbReference>
<dbReference type="PANTHER" id="PTHR13136">
    <property type="entry name" value="TESTIS DEVELOPMENT PROTEIN PRTD"/>
    <property type="match status" value="1"/>
</dbReference>
<protein>
    <submittedName>
        <fullName evidence="2">Hydrolase</fullName>
    </submittedName>
</protein>
<dbReference type="Pfam" id="PF20408">
    <property type="entry name" value="Abhydrolase_11"/>
    <property type="match status" value="1"/>
</dbReference>
<keyword evidence="3" id="KW-1185">Reference proteome</keyword>